<dbReference type="InterPro" id="IPR005496">
    <property type="entry name" value="Integral_membrane_TerC"/>
</dbReference>
<protein>
    <submittedName>
        <fullName evidence="7">Unannotated protein</fullName>
    </submittedName>
</protein>
<dbReference type="EMBL" id="CAEZWU010000204">
    <property type="protein sequence ID" value="CAB4677571.1"/>
    <property type="molecule type" value="Genomic_DNA"/>
</dbReference>
<dbReference type="GO" id="GO:0016020">
    <property type="term" value="C:membrane"/>
    <property type="evidence" value="ECO:0007669"/>
    <property type="project" value="UniProtKB-SubCell"/>
</dbReference>
<dbReference type="NCBIfam" id="TIGR03718">
    <property type="entry name" value="R_switched_Alx"/>
    <property type="match status" value="1"/>
</dbReference>
<comment type="subcellular location">
    <subcellularLocation>
        <location evidence="1">Membrane</location>
        <topology evidence="1">Multi-pass membrane protein</topology>
    </subcellularLocation>
</comment>
<dbReference type="EMBL" id="CAEZSE010000009">
    <property type="protein sequence ID" value="CAB4529969.1"/>
    <property type="molecule type" value="Genomic_DNA"/>
</dbReference>
<feature type="transmembrane region" description="Helical" evidence="5">
    <location>
        <begin position="52"/>
        <end position="72"/>
    </location>
</feature>
<feature type="transmembrane region" description="Helical" evidence="5">
    <location>
        <begin position="124"/>
        <end position="142"/>
    </location>
</feature>
<evidence type="ECO:0000313" key="6">
    <source>
        <dbReference type="EMBL" id="CAB4529969.1"/>
    </source>
</evidence>
<feature type="transmembrane region" description="Helical" evidence="5">
    <location>
        <begin position="328"/>
        <end position="350"/>
    </location>
</feature>
<evidence type="ECO:0000256" key="5">
    <source>
        <dbReference type="SAM" id="Phobius"/>
    </source>
</evidence>
<feature type="transmembrane region" description="Helical" evidence="5">
    <location>
        <begin position="84"/>
        <end position="104"/>
    </location>
</feature>
<evidence type="ECO:0000256" key="3">
    <source>
        <dbReference type="ARBA" id="ARBA00022989"/>
    </source>
</evidence>
<feature type="transmembrane region" description="Helical" evidence="5">
    <location>
        <begin position="275"/>
        <end position="295"/>
    </location>
</feature>
<feature type="transmembrane region" description="Helical" evidence="5">
    <location>
        <begin position="154"/>
        <end position="176"/>
    </location>
</feature>
<dbReference type="PANTHER" id="PTHR30238">
    <property type="entry name" value="MEMBRANE BOUND PREDICTED REDOX MODULATOR"/>
    <property type="match status" value="1"/>
</dbReference>
<dbReference type="InterPro" id="IPR022369">
    <property type="entry name" value="Integral_membrane_TerC_rswitch"/>
</dbReference>
<evidence type="ECO:0000256" key="2">
    <source>
        <dbReference type="ARBA" id="ARBA00022692"/>
    </source>
</evidence>
<evidence type="ECO:0000256" key="1">
    <source>
        <dbReference type="ARBA" id="ARBA00004141"/>
    </source>
</evidence>
<organism evidence="7">
    <name type="scientific">freshwater metagenome</name>
    <dbReference type="NCBI Taxonomy" id="449393"/>
    <lineage>
        <taxon>unclassified sequences</taxon>
        <taxon>metagenomes</taxon>
        <taxon>ecological metagenomes</taxon>
    </lineage>
</organism>
<feature type="transmembrane region" description="Helical" evidence="5">
    <location>
        <begin position="245"/>
        <end position="269"/>
    </location>
</feature>
<dbReference type="Pfam" id="PF03741">
    <property type="entry name" value="TerC"/>
    <property type="match status" value="1"/>
</dbReference>
<feature type="transmembrane region" description="Helical" evidence="5">
    <location>
        <begin position="302"/>
        <end position="322"/>
    </location>
</feature>
<evidence type="ECO:0000256" key="4">
    <source>
        <dbReference type="ARBA" id="ARBA00023136"/>
    </source>
</evidence>
<gene>
    <name evidence="6" type="ORF">UFOPK1353_00102</name>
    <name evidence="7" type="ORF">UFOPK2292_01197</name>
</gene>
<feature type="transmembrane region" description="Helical" evidence="5">
    <location>
        <begin position="182"/>
        <end position="199"/>
    </location>
</feature>
<proteinExistence type="predicted"/>
<keyword evidence="2 5" id="KW-0812">Transmembrane</keyword>
<dbReference type="PANTHER" id="PTHR30238:SF0">
    <property type="entry name" value="THYLAKOID MEMBRANE PROTEIN TERC, CHLOROPLASTIC"/>
    <property type="match status" value="1"/>
</dbReference>
<sequence>MPVGKRSSGEVKPKQKFLVHHPKGQVKLHMFNMLIAAESDKANFVDVVIPSWGWPMLLVVIAGALLIDLLVFHRKAHVIGIREAAIESAIWISLGLAFTGVIYAMFNGQGEGSSSAIEYLSGYLIEKSLSIDNVFVWAMIFAHFKVPRQYQHRTLFWGIFGALILRFIFIIVGVAVITRFQFLLVVFGLFLIYTGIKIVKSGGEESNPADTRTMKLFHKFVPSVDHYDGQKMFTRHNGHRMATPLLAVLVLIEVSDVIFAVDSVPAVLAVSREQFIVFASNAFAILGLRALYFLLADMRERFVFMPHTISVLLIYVGVKMSISIRYHIPVPLSLAIIVGVLVSGIVASIVHDRRKKA</sequence>
<accession>A0A6J6MTA2</accession>
<keyword evidence="4 5" id="KW-0472">Membrane</keyword>
<keyword evidence="3 5" id="KW-1133">Transmembrane helix</keyword>
<dbReference type="AlphaFoldDB" id="A0A6J6MTA2"/>
<evidence type="ECO:0000313" key="7">
    <source>
        <dbReference type="EMBL" id="CAB4677571.1"/>
    </source>
</evidence>
<reference evidence="7" key="1">
    <citation type="submission" date="2020-05" db="EMBL/GenBank/DDBJ databases">
        <authorList>
            <person name="Chiriac C."/>
            <person name="Salcher M."/>
            <person name="Ghai R."/>
            <person name="Kavagutti S V."/>
        </authorList>
    </citation>
    <scope>NUCLEOTIDE SEQUENCE</scope>
</reference>
<name>A0A6J6MTA2_9ZZZZ</name>